<evidence type="ECO:0000313" key="2">
    <source>
        <dbReference type="EMBL" id="KJD42858.1"/>
    </source>
</evidence>
<feature type="transmembrane region" description="Helical" evidence="1">
    <location>
        <begin position="173"/>
        <end position="196"/>
    </location>
</feature>
<comment type="caution">
    <text evidence="2">The sequence shown here is derived from an EMBL/GenBank/DDBJ whole genome shotgun (WGS) entry which is preliminary data.</text>
</comment>
<dbReference type="PATRIC" id="fig|159743.3.peg.5746"/>
<gene>
    <name evidence="2" type="ORF">QD47_25915</name>
</gene>
<dbReference type="GO" id="GO:0009273">
    <property type="term" value="P:peptidoglycan-based cell wall biogenesis"/>
    <property type="evidence" value="ECO:0007669"/>
    <property type="project" value="TreeGrafter"/>
</dbReference>
<reference evidence="2 3" key="1">
    <citation type="submission" date="2014-11" db="EMBL/GenBank/DDBJ databases">
        <title>Draft Genome Sequences of Paenibacillus polymyxa NRRL B-30509 and Paenibacillus terrae NRRL B-30644, Strains from a Poultry Environment that Produce Tridecaptin A and Paenicidins.</title>
        <authorList>
            <person name="van Belkum M.J."/>
            <person name="Lohans C.T."/>
            <person name="Vederas J.C."/>
        </authorList>
    </citation>
    <scope>NUCLEOTIDE SEQUENCE [LARGE SCALE GENOMIC DNA]</scope>
    <source>
        <strain evidence="2 3">NRRL B-30644</strain>
    </source>
</reference>
<name>A0A0D7WVV9_9BACL</name>
<sequence>MDSSLLTLILIFTALLAIQLIYVVIVKTQPNKDYAAIGLRIKTWWGMFFIFCLATLFNPIVSLLSLMALTFFALKEYFSMIKSRKADRRLFLWAYLAIPVQFYWIYIGWYGMFIVFIPIYVFLLLPLPRLINKGTVGFLRSVSSTQWGLMLMVFGLSHLAYFQFATPQYGAKLVLFLVVLTQLNDVAHYLASLYFGKRKVVPTSNPHLTWEGFAFAFIVTIGASYLIYPYLTPFDLKFGLIFGMLISLSGFFGSLTISVLKRDLLIGDDDKFDALKKSYLSRVDSLTYTSPVFFHVIRYFFGFM</sequence>
<feature type="transmembrane region" description="Helical" evidence="1">
    <location>
        <begin position="138"/>
        <end position="161"/>
    </location>
</feature>
<feature type="transmembrane region" description="Helical" evidence="1">
    <location>
        <begin position="208"/>
        <end position="228"/>
    </location>
</feature>
<proteinExistence type="predicted"/>
<organism evidence="2 3">
    <name type="scientific">Paenibacillus terrae</name>
    <dbReference type="NCBI Taxonomy" id="159743"/>
    <lineage>
        <taxon>Bacteria</taxon>
        <taxon>Bacillati</taxon>
        <taxon>Bacillota</taxon>
        <taxon>Bacilli</taxon>
        <taxon>Bacillales</taxon>
        <taxon>Paenibacillaceae</taxon>
        <taxon>Paenibacillus</taxon>
    </lineage>
</organism>
<dbReference type="AlphaFoldDB" id="A0A0D7WVV9"/>
<accession>A0A0D7WVV9</accession>
<feature type="transmembrane region" description="Helical" evidence="1">
    <location>
        <begin position="240"/>
        <end position="260"/>
    </location>
</feature>
<keyword evidence="1" id="KW-0472">Membrane</keyword>
<dbReference type="OrthoDB" id="9799199at2"/>
<dbReference type="GO" id="GO:0005886">
    <property type="term" value="C:plasma membrane"/>
    <property type="evidence" value="ECO:0007669"/>
    <property type="project" value="TreeGrafter"/>
</dbReference>
<feature type="transmembrane region" description="Helical" evidence="1">
    <location>
        <begin position="45"/>
        <end position="69"/>
    </location>
</feature>
<dbReference type="PANTHER" id="PTHR43535:SF1">
    <property type="entry name" value="PHOSPHATIDATE CYTIDYLYLTRANSFERASE"/>
    <property type="match status" value="1"/>
</dbReference>
<keyword evidence="3" id="KW-1185">Reference proteome</keyword>
<dbReference type="Pfam" id="PF01148">
    <property type="entry name" value="CTP_transf_1"/>
    <property type="match status" value="1"/>
</dbReference>
<feature type="transmembrane region" description="Helical" evidence="1">
    <location>
        <begin position="5"/>
        <end position="25"/>
    </location>
</feature>
<dbReference type="Proteomes" id="UP000032534">
    <property type="component" value="Unassembled WGS sequence"/>
</dbReference>
<keyword evidence="1" id="KW-1133">Transmembrane helix</keyword>
<evidence type="ECO:0000313" key="3">
    <source>
        <dbReference type="Proteomes" id="UP000032534"/>
    </source>
</evidence>
<feature type="transmembrane region" description="Helical" evidence="1">
    <location>
        <begin position="113"/>
        <end position="131"/>
    </location>
</feature>
<dbReference type="PANTHER" id="PTHR43535">
    <property type="entry name" value="PHOSPHATIDATE CYTIDYLYLTRANSFERASE"/>
    <property type="match status" value="1"/>
</dbReference>
<evidence type="ECO:0000256" key="1">
    <source>
        <dbReference type="SAM" id="Phobius"/>
    </source>
</evidence>
<dbReference type="EMBL" id="JTHP01000081">
    <property type="protein sequence ID" value="KJD42858.1"/>
    <property type="molecule type" value="Genomic_DNA"/>
</dbReference>
<dbReference type="RefSeq" id="WP_044648819.1">
    <property type="nucleotide sequence ID" value="NZ_JTHP01000081.1"/>
</dbReference>
<protein>
    <submittedName>
        <fullName evidence="2">CDP-diglyceride synthetase</fullName>
    </submittedName>
</protein>
<keyword evidence="1" id="KW-0812">Transmembrane</keyword>